<protein>
    <recommendedName>
        <fullName evidence="7">Rhodanese domain-containing protein</fullName>
    </recommendedName>
</protein>
<evidence type="ECO:0000256" key="6">
    <source>
        <dbReference type="ARBA" id="ARBA00023284"/>
    </source>
</evidence>
<evidence type="ECO:0000313" key="9">
    <source>
        <dbReference type="Proteomes" id="UP000009872"/>
    </source>
</evidence>
<dbReference type="InterPro" id="IPR004099">
    <property type="entry name" value="Pyr_nucl-diS_OxRdtase_dimer"/>
</dbReference>
<keyword evidence="5" id="KW-0560">Oxidoreductase</keyword>
<comment type="cofactor">
    <cofactor evidence="1">
        <name>FAD</name>
        <dbReference type="ChEBI" id="CHEBI:57692"/>
    </cofactor>
</comment>
<dbReference type="HOGENOM" id="CLU_003291_3_0_10"/>
<dbReference type="PATRIC" id="fig|742727.4.peg.4831"/>
<dbReference type="InterPro" id="IPR023753">
    <property type="entry name" value="FAD/NAD-binding_dom"/>
</dbReference>
<keyword evidence="3" id="KW-0285">Flavoprotein</keyword>
<dbReference type="InterPro" id="IPR032836">
    <property type="entry name" value="DsrE2-like"/>
</dbReference>
<dbReference type="PROSITE" id="PS50206">
    <property type="entry name" value="RHODANESE_3"/>
    <property type="match status" value="1"/>
</dbReference>
<dbReference type="Pfam" id="PF02852">
    <property type="entry name" value="Pyr_redox_dim"/>
    <property type="match status" value="1"/>
</dbReference>
<dbReference type="InterPro" id="IPR001455">
    <property type="entry name" value="TusA-like"/>
</dbReference>
<feature type="domain" description="Rhodanese" evidence="7">
    <location>
        <begin position="463"/>
        <end position="547"/>
    </location>
</feature>
<comment type="similarity">
    <text evidence="2">Belongs to the class-III pyridine nucleotide-disulfide oxidoreductase family.</text>
</comment>
<proteinExistence type="inferred from homology"/>
<organism evidence="8 9">
    <name type="scientific">Bacteroides oleiciplenus YIT 12058</name>
    <dbReference type="NCBI Taxonomy" id="742727"/>
    <lineage>
        <taxon>Bacteria</taxon>
        <taxon>Pseudomonadati</taxon>
        <taxon>Bacteroidota</taxon>
        <taxon>Bacteroidia</taxon>
        <taxon>Bacteroidales</taxon>
        <taxon>Bacteroidaceae</taxon>
        <taxon>Bacteroides</taxon>
    </lineage>
</organism>
<dbReference type="Pfam" id="PF07992">
    <property type="entry name" value="Pyr_redox_2"/>
    <property type="match status" value="1"/>
</dbReference>
<keyword evidence="9" id="KW-1185">Reference proteome</keyword>
<reference evidence="8 9" key="1">
    <citation type="submission" date="2012-09" db="EMBL/GenBank/DDBJ databases">
        <title>The Genome Sequence of Bacteroides oleiciplenus YIT 12058.</title>
        <authorList>
            <consortium name="The Broad Institute Genome Sequencing Platform"/>
            <person name="Earl A."/>
            <person name="Ward D."/>
            <person name="Feldgarden M."/>
            <person name="Gevers D."/>
            <person name="Morotomi M."/>
            <person name="Walker B."/>
            <person name="Young S.K."/>
            <person name="Zeng Q."/>
            <person name="Gargeya S."/>
            <person name="Fitzgerald M."/>
            <person name="Haas B."/>
            <person name="Abouelleil A."/>
            <person name="Alvarado L."/>
            <person name="Arachchi H.M."/>
            <person name="Berlin A.M."/>
            <person name="Chapman S.B."/>
            <person name="Goldberg J."/>
            <person name="Griggs A."/>
            <person name="Gujja S."/>
            <person name="Hansen M."/>
            <person name="Howarth C."/>
            <person name="Imamovic A."/>
            <person name="Larimer J."/>
            <person name="McCowen C."/>
            <person name="Montmayeur A."/>
            <person name="Murphy C."/>
            <person name="Neiman D."/>
            <person name="Pearson M."/>
            <person name="Priest M."/>
            <person name="Roberts A."/>
            <person name="Saif S."/>
            <person name="Shea T."/>
            <person name="Sisk P."/>
            <person name="Sykes S."/>
            <person name="Wortman J."/>
            <person name="Nusbaum C."/>
            <person name="Birren B."/>
        </authorList>
    </citation>
    <scope>NUCLEOTIDE SEQUENCE [LARGE SCALE GENOMIC DNA]</scope>
    <source>
        <strain evidence="8 9">YIT 12058</strain>
    </source>
</reference>
<dbReference type="InterPro" id="IPR036188">
    <property type="entry name" value="FAD/NAD-bd_sf"/>
</dbReference>
<dbReference type="Gene3D" id="3.30.110.40">
    <property type="entry name" value="TusA-like domain"/>
    <property type="match status" value="1"/>
</dbReference>
<dbReference type="InterPro" id="IPR001763">
    <property type="entry name" value="Rhodanese-like_dom"/>
</dbReference>
<dbReference type="Pfam" id="PF00581">
    <property type="entry name" value="Rhodanese"/>
    <property type="match status" value="1"/>
</dbReference>
<dbReference type="AlphaFoldDB" id="K9DXL8"/>
<name>K9DXL8_9BACE</name>
<keyword evidence="4" id="KW-0274">FAD</keyword>
<evidence type="ECO:0000256" key="2">
    <source>
        <dbReference type="ARBA" id="ARBA00009130"/>
    </source>
</evidence>
<dbReference type="PANTHER" id="PTHR43429">
    <property type="entry name" value="PYRIDINE NUCLEOTIDE-DISULFIDE OXIDOREDUCTASE DOMAIN-CONTAINING"/>
    <property type="match status" value="1"/>
</dbReference>
<evidence type="ECO:0000256" key="4">
    <source>
        <dbReference type="ARBA" id="ARBA00022827"/>
    </source>
</evidence>
<dbReference type="SUPFAM" id="SSF64307">
    <property type="entry name" value="SirA-like"/>
    <property type="match status" value="1"/>
</dbReference>
<dbReference type="eggNOG" id="COG0607">
    <property type="taxonomic scope" value="Bacteria"/>
</dbReference>
<dbReference type="Gene3D" id="3.50.50.60">
    <property type="entry name" value="FAD/NAD(P)-binding domain"/>
    <property type="match status" value="2"/>
</dbReference>
<dbReference type="Gene3D" id="3.40.1260.10">
    <property type="entry name" value="DsrEFH-like"/>
    <property type="match status" value="1"/>
</dbReference>
<dbReference type="GO" id="GO:0016491">
    <property type="term" value="F:oxidoreductase activity"/>
    <property type="evidence" value="ECO:0007669"/>
    <property type="project" value="UniProtKB-KW"/>
</dbReference>
<dbReference type="STRING" id="742727.HMPREF9447_04732"/>
<sequence length="825" mass="89394">MKYVIVGGVAGGATAAARLRRIDEMSDILLLEKGKYISYANCGLPYYIGGVIAEREKLLVQTPASFSQRFRVDVRVENEVIAIHPQNKTITIRTADGREYKEAYDKLLLSPGATPVRPPLEGIDSEGIFTLRNVEDTDHIKSYLTEHAVKRAVVVGAGFIGLEMAENLRHAGVAVSVVEMGNQVMAPIDFSMAAPVHQHLIQKGVSLYLEEGVTHFQRTEQGITVFLKSGKTIPADMVLLSIGVRPATALAKQAGLKIGEAGGIWVDEYLETSEKDIYAVGDAIEYPHPLTGKPWLNYLANPANRQGRIVADNMVFGNTVSYEGAIGTSIAKVFDMTVASTGLAAKRLKQWNMEYQSSVTHSASHAGYYPDALPLTLKLTFHPTTGKLYGAQCIGYEGVDKRIDQIAGLIKQGGTVYDLMETEHTYAPPFSSAKDPIAIAGYVASNIISGAMPVITWRELVEQKKEVMLVDTRTAEEYSFGTISGAVNIPLDDIRERITEIPTDKPVVLFCAVGLRGYLTQRILMGRGYKNVRNLSGGYKLYSAAVAPVPVPAEISSQSTPAVQPTVASQPNPASVVSAPAKETLKINACGLQCPGPIMQVKKAMDTLAPGERVEIVATDAGFARDASAWCDTTGNQLIDIYEEKGRHTVVIEKGDPAAVCPSAGSVASGRGKTFILFSDDLDKALATFVLANGAAATGQKVTVFFTFWGLNVLKKVQKPKVQKDIFGKMFGMMLPSSSLRLKLSQMNMFGMGSKMMRFLMKRKGVDSLESLRAQALAQGVEFIACQMSMDMMGISREELLDEVTIGGVATYMERADKANVNLFI</sequence>
<evidence type="ECO:0000259" key="7">
    <source>
        <dbReference type="PROSITE" id="PS50206"/>
    </source>
</evidence>
<dbReference type="Pfam" id="PF13686">
    <property type="entry name" value="DrsE_2"/>
    <property type="match status" value="1"/>
</dbReference>
<dbReference type="OrthoDB" id="9792592at2"/>
<comment type="caution">
    <text evidence="8">The sequence shown here is derived from an EMBL/GenBank/DDBJ whole genome shotgun (WGS) entry which is preliminary data.</text>
</comment>
<dbReference type="Proteomes" id="UP000009872">
    <property type="component" value="Unassembled WGS sequence"/>
</dbReference>
<evidence type="ECO:0000256" key="5">
    <source>
        <dbReference type="ARBA" id="ARBA00023002"/>
    </source>
</evidence>
<evidence type="ECO:0000256" key="1">
    <source>
        <dbReference type="ARBA" id="ARBA00001974"/>
    </source>
</evidence>
<dbReference type="InterPro" id="IPR016156">
    <property type="entry name" value="FAD/NAD-linked_Rdtase_dimer_sf"/>
</dbReference>
<keyword evidence="6" id="KW-0676">Redox-active center</keyword>
<dbReference type="SUPFAM" id="SSF52821">
    <property type="entry name" value="Rhodanese/Cell cycle control phosphatase"/>
    <property type="match status" value="1"/>
</dbReference>
<dbReference type="eggNOG" id="COG0446">
    <property type="taxonomic scope" value="Bacteria"/>
</dbReference>
<dbReference type="Pfam" id="PF01206">
    <property type="entry name" value="TusA"/>
    <property type="match status" value="1"/>
</dbReference>
<dbReference type="SUPFAM" id="SSF75169">
    <property type="entry name" value="DsrEFH-like"/>
    <property type="match status" value="1"/>
</dbReference>
<evidence type="ECO:0000313" key="8">
    <source>
        <dbReference type="EMBL" id="EKU87986.1"/>
    </source>
</evidence>
<dbReference type="SUPFAM" id="SSF55424">
    <property type="entry name" value="FAD/NAD-linked reductases, dimerisation (C-terminal) domain"/>
    <property type="match status" value="1"/>
</dbReference>
<dbReference type="InterPro" id="IPR036873">
    <property type="entry name" value="Rhodanese-like_dom_sf"/>
</dbReference>
<dbReference type="PRINTS" id="PR00411">
    <property type="entry name" value="PNDRDTASEI"/>
</dbReference>
<dbReference type="RefSeq" id="WP_009132195.1">
    <property type="nucleotide sequence ID" value="NZ_JH992945.1"/>
</dbReference>
<dbReference type="SUPFAM" id="SSF51905">
    <property type="entry name" value="FAD/NAD(P)-binding domain"/>
    <property type="match status" value="1"/>
</dbReference>
<dbReference type="EMBL" id="ADLF01000023">
    <property type="protein sequence ID" value="EKU87986.1"/>
    <property type="molecule type" value="Genomic_DNA"/>
</dbReference>
<dbReference type="PANTHER" id="PTHR43429:SF1">
    <property type="entry name" value="NAD(P)H SULFUR OXIDOREDUCTASE (COA-DEPENDENT)"/>
    <property type="match status" value="1"/>
</dbReference>
<accession>K9DXL8</accession>
<dbReference type="PRINTS" id="PR00368">
    <property type="entry name" value="FADPNR"/>
</dbReference>
<dbReference type="InterPro" id="IPR027396">
    <property type="entry name" value="DsrEFH-like"/>
</dbReference>
<dbReference type="Gene3D" id="3.40.250.10">
    <property type="entry name" value="Rhodanese-like domain"/>
    <property type="match status" value="1"/>
</dbReference>
<dbReference type="InterPro" id="IPR050260">
    <property type="entry name" value="FAD-bd_OxRdtase"/>
</dbReference>
<dbReference type="InterPro" id="IPR036868">
    <property type="entry name" value="TusA-like_sf"/>
</dbReference>
<dbReference type="SMART" id="SM00450">
    <property type="entry name" value="RHOD"/>
    <property type="match status" value="1"/>
</dbReference>
<gene>
    <name evidence="8" type="ORF">HMPREF9447_04732</name>
</gene>
<dbReference type="PROSITE" id="PS01148">
    <property type="entry name" value="UPF0033"/>
    <property type="match status" value="1"/>
</dbReference>
<evidence type="ECO:0000256" key="3">
    <source>
        <dbReference type="ARBA" id="ARBA00022630"/>
    </source>
</evidence>
<dbReference type="eggNOG" id="COG2210">
    <property type="taxonomic scope" value="Bacteria"/>
</dbReference>